<keyword evidence="2" id="KW-1185">Reference proteome</keyword>
<evidence type="ECO:0008006" key="3">
    <source>
        <dbReference type="Google" id="ProtNLM"/>
    </source>
</evidence>
<accession>A0ABN6EM63</accession>
<dbReference type="RefSeq" id="WP_229593011.1">
    <property type="nucleotide sequence ID" value="NZ_AP024485.1"/>
</dbReference>
<sequence>MPYILKHYFDPDWDLTKLKPAEQVDGSVDHHEKHFVHSVEAGAVIAEWVELAEDANGQDERFVYDEKAFPAGRGTGIKHRHPDRLYAAKDGYVCYKDGKIVVRDTLILAKDIDYHTGNIDFIGNVVIDGSVRSGFSVRGRDLSVHGQIEGAEVKALQDLNCKGGIKGGHKAQVKSGRDMKLAFCENATLQSSRDILIKGALMHSDVYAGRRLAVGGRLTGGNISAYNYIYVGEQLGGGLDTDTSLVLGYHPSLLYVNRESNIRIKKLHDDIASFEKILNKDDEFQEEYKEKLESAKAELELIKSLKVQLWEGMYCTECLEECKVLVPGVVKPGVEISIGNAYYKVDDYLEDVFFYYDHEEVKIGASTKNIKR</sequence>
<proteinExistence type="predicted"/>
<evidence type="ECO:0000313" key="2">
    <source>
        <dbReference type="Proteomes" id="UP001053296"/>
    </source>
</evidence>
<dbReference type="Pfam" id="PF03961">
    <property type="entry name" value="FapA"/>
    <property type="match status" value="1"/>
</dbReference>
<dbReference type="InterPro" id="IPR046865">
    <property type="entry name" value="FapA_b_solenoid"/>
</dbReference>
<dbReference type="PANTHER" id="PTHR38032:SF1">
    <property type="entry name" value="RNA-BINDING PROTEIN KHPB N-TERMINAL DOMAIN-CONTAINING PROTEIN"/>
    <property type="match status" value="1"/>
</dbReference>
<protein>
    <recommendedName>
        <fullName evidence="3">DUF342 domain-containing protein</fullName>
    </recommendedName>
</protein>
<organism evidence="1 2">
    <name type="scientific">Pseudodesulfovibrio sediminis</name>
    <dbReference type="NCBI Taxonomy" id="2810563"/>
    <lineage>
        <taxon>Bacteria</taxon>
        <taxon>Pseudomonadati</taxon>
        <taxon>Thermodesulfobacteriota</taxon>
        <taxon>Desulfovibrionia</taxon>
        <taxon>Desulfovibrionales</taxon>
        <taxon>Desulfovibrionaceae</taxon>
    </lineage>
</organism>
<reference evidence="1" key="1">
    <citation type="journal article" date="2022" name="Arch. Microbiol.">
        <title>Pseudodesulfovibrio sediminis sp. nov., a mesophilic and neutrophilic sulfate-reducing bacterium isolated from sediment of a brackish lake.</title>
        <authorList>
            <person name="Takahashi A."/>
            <person name="Kojima H."/>
            <person name="Watanabe M."/>
            <person name="Fukui M."/>
        </authorList>
    </citation>
    <scope>NUCLEOTIDE SEQUENCE</scope>
    <source>
        <strain evidence="1">SF6</strain>
    </source>
</reference>
<dbReference type="PANTHER" id="PTHR38032">
    <property type="entry name" value="POLYMERASE-RELATED"/>
    <property type="match status" value="1"/>
</dbReference>
<dbReference type="InterPro" id="IPR005646">
    <property type="entry name" value="FapA"/>
</dbReference>
<evidence type="ECO:0000313" key="1">
    <source>
        <dbReference type="EMBL" id="BCS87113.1"/>
    </source>
</evidence>
<dbReference type="Proteomes" id="UP001053296">
    <property type="component" value="Chromosome"/>
</dbReference>
<gene>
    <name evidence="1" type="ORF">PSDVSF_03550</name>
</gene>
<dbReference type="EMBL" id="AP024485">
    <property type="protein sequence ID" value="BCS87113.1"/>
    <property type="molecule type" value="Genomic_DNA"/>
</dbReference>
<name>A0ABN6EM63_9BACT</name>